<dbReference type="InterPro" id="IPR013762">
    <property type="entry name" value="Integrase-like_cat_sf"/>
</dbReference>
<dbReference type="EMBL" id="PJQL01000629">
    <property type="protein sequence ID" value="RCH94012.1"/>
    <property type="molecule type" value="Genomic_DNA"/>
</dbReference>
<keyword evidence="3" id="KW-1185">Reference proteome</keyword>
<dbReference type="SUPFAM" id="SSF56349">
    <property type="entry name" value="DNA breaking-rejoining enzymes"/>
    <property type="match status" value="1"/>
</dbReference>
<sequence length="123" mass="13743">MEQTPTSQLKNKLRQYARNTIKDKTVAQWNTNSLTAVGIDPDKFTAHSIRAATSTYAVQQGASIQEVKIHANWTTSRLQEVFVGPQVNITPTEFTVDSTKVFFAIRRSVNLQGSVQFLSSIQI</sequence>
<protein>
    <recommendedName>
        <fullName evidence="4">Tyr recombinase domain-containing protein</fullName>
    </recommendedName>
</protein>
<comment type="caution">
    <text evidence="2">The sequence shown here is derived from an EMBL/GenBank/DDBJ whole genome shotgun (WGS) entry which is preliminary data.</text>
</comment>
<accession>A0A367JVJ3</accession>
<evidence type="ECO:0008006" key="4">
    <source>
        <dbReference type="Google" id="ProtNLM"/>
    </source>
</evidence>
<dbReference type="Gene3D" id="1.10.443.10">
    <property type="entry name" value="Intergrase catalytic core"/>
    <property type="match status" value="1"/>
</dbReference>
<evidence type="ECO:0000313" key="3">
    <source>
        <dbReference type="Proteomes" id="UP000252139"/>
    </source>
</evidence>
<name>A0A367JVJ3_RHIAZ</name>
<dbReference type="GO" id="GO:0015074">
    <property type="term" value="P:DNA integration"/>
    <property type="evidence" value="ECO:0007669"/>
    <property type="project" value="InterPro"/>
</dbReference>
<proteinExistence type="predicted"/>
<organism evidence="2 3">
    <name type="scientific">Rhizopus azygosporus</name>
    <name type="common">Rhizopus microsporus var. azygosporus</name>
    <dbReference type="NCBI Taxonomy" id="86630"/>
    <lineage>
        <taxon>Eukaryota</taxon>
        <taxon>Fungi</taxon>
        <taxon>Fungi incertae sedis</taxon>
        <taxon>Mucoromycota</taxon>
        <taxon>Mucoromycotina</taxon>
        <taxon>Mucoromycetes</taxon>
        <taxon>Mucorales</taxon>
        <taxon>Mucorineae</taxon>
        <taxon>Rhizopodaceae</taxon>
        <taxon>Rhizopus</taxon>
    </lineage>
</organism>
<dbReference type="GO" id="GO:0006310">
    <property type="term" value="P:DNA recombination"/>
    <property type="evidence" value="ECO:0007669"/>
    <property type="project" value="UniProtKB-KW"/>
</dbReference>
<dbReference type="InterPro" id="IPR011010">
    <property type="entry name" value="DNA_brk_join_enz"/>
</dbReference>
<keyword evidence="1" id="KW-0233">DNA recombination</keyword>
<reference evidence="2 3" key="1">
    <citation type="journal article" date="2018" name="G3 (Bethesda)">
        <title>Phylogenetic and Phylogenomic Definition of Rhizopus Species.</title>
        <authorList>
            <person name="Gryganskyi A.P."/>
            <person name="Golan J."/>
            <person name="Dolatabadi S."/>
            <person name="Mondo S."/>
            <person name="Robb S."/>
            <person name="Idnurm A."/>
            <person name="Muszewska A."/>
            <person name="Steczkiewicz K."/>
            <person name="Masonjones S."/>
            <person name="Liao H.L."/>
            <person name="Gajdeczka M.T."/>
            <person name="Anike F."/>
            <person name="Vuek A."/>
            <person name="Anishchenko I.M."/>
            <person name="Voigt K."/>
            <person name="de Hoog G.S."/>
            <person name="Smith M.E."/>
            <person name="Heitman J."/>
            <person name="Vilgalys R."/>
            <person name="Stajich J.E."/>
        </authorList>
    </citation>
    <scope>NUCLEOTIDE SEQUENCE [LARGE SCALE GENOMIC DNA]</scope>
    <source>
        <strain evidence="2 3">CBS 357.93</strain>
    </source>
</reference>
<dbReference type="GO" id="GO:0003677">
    <property type="term" value="F:DNA binding"/>
    <property type="evidence" value="ECO:0007669"/>
    <property type="project" value="InterPro"/>
</dbReference>
<evidence type="ECO:0000313" key="2">
    <source>
        <dbReference type="EMBL" id="RCH94012.1"/>
    </source>
</evidence>
<dbReference type="OrthoDB" id="2221171at2759"/>
<dbReference type="AlphaFoldDB" id="A0A367JVJ3"/>
<evidence type="ECO:0000256" key="1">
    <source>
        <dbReference type="ARBA" id="ARBA00023172"/>
    </source>
</evidence>
<dbReference type="Proteomes" id="UP000252139">
    <property type="component" value="Unassembled WGS sequence"/>
</dbReference>
<gene>
    <name evidence="2" type="ORF">CU097_009942</name>
</gene>